<accession>A0A848H1G2</accession>
<dbReference type="RefSeq" id="WP_169417213.1">
    <property type="nucleotide sequence ID" value="NZ_JABBFX010000001.1"/>
</dbReference>
<organism evidence="1 2">
    <name type="scientific">Ramlibacter agri</name>
    <dbReference type="NCBI Taxonomy" id="2728837"/>
    <lineage>
        <taxon>Bacteria</taxon>
        <taxon>Pseudomonadati</taxon>
        <taxon>Pseudomonadota</taxon>
        <taxon>Betaproteobacteria</taxon>
        <taxon>Burkholderiales</taxon>
        <taxon>Comamonadaceae</taxon>
        <taxon>Ramlibacter</taxon>
    </lineage>
</organism>
<proteinExistence type="predicted"/>
<evidence type="ECO:0000313" key="2">
    <source>
        <dbReference type="Proteomes" id="UP000541185"/>
    </source>
</evidence>
<evidence type="ECO:0000313" key="1">
    <source>
        <dbReference type="EMBL" id="NML42970.1"/>
    </source>
</evidence>
<name>A0A848H1G2_9BURK</name>
<gene>
    <name evidence="1" type="ORF">HHL11_04350</name>
</gene>
<sequence length="63" mass="6818">MRIELPSPSWADVHRAQEDAHTLTVPEQRSPALDELLLAAGAEGTSSRIEVRAAAPRTLTLTL</sequence>
<dbReference type="AlphaFoldDB" id="A0A848H1G2"/>
<comment type="caution">
    <text evidence="1">The sequence shown here is derived from an EMBL/GenBank/DDBJ whole genome shotgun (WGS) entry which is preliminary data.</text>
</comment>
<reference evidence="1 2" key="1">
    <citation type="submission" date="2020-04" db="EMBL/GenBank/DDBJ databases">
        <title>Ramlibacter sp. G-1-2-2 isolated from soil.</title>
        <authorList>
            <person name="Dahal R.H."/>
        </authorList>
    </citation>
    <scope>NUCLEOTIDE SEQUENCE [LARGE SCALE GENOMIC DNA]</scope>
    <source>
        <strain evidence="1 2">G-1-2-2</strain>
    </source>
</reference>
<dbReference type="EMBL" id="JABBFX010000001">
    <property type="protein sequence ID" value="NML42970.1"/>
    <property type="molecule type" value="Genomic_DNA"/>
</dbReference>
<keyword evidence="2" id="KW-1185">Reference proteome</keyword>
<protein>
    <submittedName>
        <fullName evidence="1">Uncharacterized protein</fullName>
    </submittedName>
</protein>
<dbReference type="Proteomes" id="UP000541185">
    <property type="component" value="Unassembled WGS sequence"/>
</dbReference>